<accession>A0A1X1WTS6</accession>
<comment type="caution">
    <text evidence="2">The sequence shown here is derived from an EMBL/GenBank/DDBJ whole genome shotgun (WGS) entry which is preliminary data.</text>
</comment>
<gene>
    <name evidence="2" type="ORF">AWC12_00205</name>
</gene>
<proteinExistence type="predicted"/>
<protein>
    <submittedName>
        <fullName evidence="2">Uncharacterized protein</fullName>
    </submittedName>
</protein>
<organism evidence="2 3">
    <name type="scientific">Mycolicibacterium iranicum</name>
    <name type="common">Mycobacterium iranicum</name>
    <dbReference type="NCBI Taxonomy" id="912594"/>
    <lineage>
        <taxon>Bacteria</taxon>
        <taxon>Bacillati</taxon>
        <taxon>Actinomycetota</taxon>
        <taxon>Actinomycetes</taxon>
        <taxon>Mycobacteriales</taxon>
        <taxon>Mycobacteriaceae</taxon>
        <taxon>Mycolicibacterium</taxon>
    </lineage>
</organism>
<dbReference type="EMBL" id="LQPC01000023">
    <property type="protein sequence ID" value="ORV90021.1"/>
    <property type="molecule type" value="Genomic_DNA"/>
</dbReference>
<dbReference type="PANTHER" id="PTHR14139:SF2">
    <property type="entry name" value="CALSYNTENIN-1"/>
    <property type="match status" value="1"/>
</dbReference>
<evidence type="ECO:0000313" key="2">
    <source>
        <dbReference type="EMBL" id="ORV90021.1"/>
    </source>
</evidence>
<reference evidence="2 3" key="1">
    <citation type="submission" date="2016-01" db="EMBL/GenBank/DDBJ databases">
        <title>The new phylogeny of the genus Mycobacterium.</title>
        <authorList>
            <person name="Tarcisio F."/>
            <person name="Conor M."/>
            <person name="Antonella G."/>
            <person name="Elisabetta G."/>
            <person name="Giulia F.S."/>
            <person name="Sara T."/>
            <person name="Anna F."/>
            <person name="Clotilde B."/>
            <person name="Roberto B."/>
            <person name="Veronica D.S."/>
            <person name="Fabio R."/>
            <person name="Monica P."/>
            <person name="Olivier J."/>
            <person name="Enrico T."/>
            <person name="Nicola S."/>
        </authorList>
    </citation>
    <scope>NUCLEOTIDE SEQUENCE [LARGE SCALE GENOMIC DNA]</scope>
    <source>
        <strain evidence="2 3">DSM 45541</strain>
    </source>
</reference>
<feature type="compositionally biased region" description="Basic and acidic residues" evidence="1">
    <location>
        <begin position="87"/>
        <end position="98"/>
    </location>
</feature>
<evidence type="ECO:0000256" key="1">
    <source>
        <dbReference type="SAM" id="MobiDB-lite"/>
    </source>
</evidence>
<sequence>MNRFWAAKELLDLAQPTGSPRHMQQASNRHLCVGRVGALAVSLGIGFALYTSATGVAFAAETGSSSTGADGSNGGQPQASDNDDNGEAERSAENKEGYENGDGETDNAGGEDDDDVTADVDENTGAEPDGIGPGDEDEQKLDAEIVDSDAHEPQVGSGSPDTPLGVSGSDKTGDHDDIPTGPQDETPPPATVDTSVAEPPASIAPAVEPTEPEGSIPPEAVEVAVLVPLEESVEVPEVIRMAVSNVVSPLLNTGNPIQSALTDTLLAWVRRLINHTFFNKTPVISEVTTSEFLGTRTITINATDPNGDPLTYEVVTGPSKGVLVPGLIAGTFTYVPNPLELLGGPYTETLKFRVRDDSEHLTGVYGTIQSFLENVARWLGLAKADTVETKEITFTVGAGDIELGLPPLVTASGGKTYRLGSSGIAPITSVSINDIDSDYVTGAIVSVKTDDLLFSKFIAGDKLSFTDTADITGVYDESTGVLTLSGRATKAAYEVALESVTFTATQVVERFLGLGFVGRTLSIVVSDDTGASNSLFPGRASLAVAKAAPSAAPTVTLSGSPSYPTFILGKPAVSALPSVIITDSDSTTLSGATVTVRASGLLGTFVSGDKLNFANGNGILGSYNTGTGVLTLSGNATLAQYEAALEAVTFSATQGGGLLGALSDRTIVVSVTDEISRTSDEALASVKVANPVTPSVSLSGTTTFVLGYSHVVALPSVTISDSDSPMLSGAKVTVRKDDLLFPDYVSGDTLNFTNQNGISIVSNTNGVLTLAGDATVAQYKAALESITFSATQVIDGLLGGTVSRKLTVTVTDELGLTSDAKTGTARVVRPTAPSVSVSGATPTYTVGKAGVVVLPTVTIADSESMTLTKATVTVRKDDFLFSDVVSGDKLNFSDQNGITGSYNTNTGVLTLTGTASLANYTTALQSVTFTATQVIDGLISGTVGRTITLTVTDETNLTSDSFSASVNVVRSVAPTVSLSGGPQTVVLGKTGAAVLPTVTITDSDSNVLTGAKVKVTAAPALIPVHIAGDTFNFASQNGISIVSNSAGVLTLTGNATVAHYKAALESITFSATSPGGLFGALLDRTFTVTVTDDSTATSNEVSRAVNIANPVLPTVSVSGPVPTFVIGKSIVTALPTVTMSDSDSSTLSKAIVTVKTDDGIFSTVVGGDVLGFNNTNPWGISGGYSNGVLTLTGNASLANYTSALQSVTFSATQNTTDRVLTVAVTATDDLNQASDTASATVKVAFPAPPTLSVSGATPTYLFGRSGVKLLPAVAIGDSDSATLSGARVTVVGTILGIPSSFVSGDALGFTNQNGISIASNMNGVLTLTGTATLAQYKTALESITFSATEGGGVFGAFVDRAVTITVTDEINRTSDEVSRSVKVDNPAPATVSVSGSTPTYLIGRAGVVALPSVTIKDSDSTEVAGAKVSVKTDEFFPSVVAGDVLGFNNSNAWGITGSYSGGVLALTGTASVTNYQLALMSITFSTTADTADRRLTITVTGADDQSVASSEASRTVKVGTTVTPTVSPSGMTPTFYLTKSSPLIALPGVTVGDPDSPLLSGASVTVKAGSTVVGSDVLAFNNSNAWGITGTFSNGVMSLTGSASAANYQAALQSITFAATTNTTTRTLTVTVTSPDDTTSTATATASIAVSNPVAPTVGLSGTDLIQLFGPSSTVILDGAARTVIGEATINDPDSTLMSKAVVMVRTGGGSHIASDVLAFTAANGITMQSNTSGVLTLVGSATKAAYKAALESVTLKVVDGGGLFGAPTGRTVSVTLTDELGSTGATSTVAVSVNLF</sequence>
<feature type="region of interest" description="Disordered" evidence="1">
    <location>
        <begin position="62"/>
        <end position="137"/>
    </location>
</feature>
<feature type="compositionally biased region" description="Polar residues" evidence="1">
    <location>
        <begin position="62"/>
        <end position="80"/>
    </location>
</feature>
<name>A0A1X1WTS6_MYCIR</name>
<evidence type="ECO:0000313" key="3">
    <source>
        <dbReference type="Proteomes" id="UP000193622"/>
    </source>
</evidence>
<dbReference type="PANTHER" id="PTHR14139">
    <property type="entry name" value="CALSYNTENIN"/>
    <property type="match status" value="1"/>
</dbReference>
<feature type="region of interest" description="Disordered" evidence="1">
    <location>
        <begin position="150"/>
        <end position="196"/>
    </location>
</feature>
<dbReference type="Proteomes" id="UP000193622">
    <property type="component" value="Unassembled WGS sequence"/>
</dbReference>
<feature type="compositionally biased region" description="Acidic residues" evidence="1">
    <location>
        <begin position="99"/>
        <end position="124"/>
    </location>
</feature>